<dbReference type="OrthoDB" id="5196567at2"/>
<organism evidence="2 3">
    <name type="scientific">Allobacillus salarius</name>
    <dbReference type="NCBI Taxonomy" id="1955272"/>
    <lineage>
        <taxon>Bacteria</taxon>
        <taxon>Bacillati</taxon>
        <taxon>Bacillota</taxon>
        <taxon>Bacilli</taxon>
        <taxon>Bacillales</taxon>
        <taxon>Bacillaceae</taxon>
        <taxon>Allobacillus</taxon>
    </lineage>
</organism>
<dbReference type="Proteomes" id="UP000316425">
    <property type="component" value="Unassembled WGS sequence"/>
</dbReference>
<dbReference type="EMBL" id="VMHE01000019">
    <property type="protein sequence ID" value="TSJ62501.1"/>
    <property type="molecule type" value="Genomic_DNA"/>
</dbReference>
<feature type="transmembrane region" description="Helical" evidence="1">
    <location>
        <begin position="85"/>
        <end position="107"/>
    </location>
</feature>
<comment type="caution">
    <text evidence="2">The sequence shown here is derived from an EMBL/GenBank/DDBJ whole genome shotgun (WGS) entry which is preliminary data.</text>
</comment>
<reference evidence="2 3" key="1">
    <citation type="submission" date="2019-07" db="EMBL/GenBank/DDBJ databases">
        <title>Allobacillus sp. nov. SKP isolated from shrimp paste of Euphausiacea.</title>
        <authorList>
            <person name="Kanchanasin P."/>
            <person name="Tanasupawat S."/>
            <person name="Shi W."/>
            <person name="Wu L."/>
            <person name="Ma J."/>
        </authorList>
    </citation>
    <scope>NUCLEOTIDE SEQUENCE [LARGE SCALE GENOMIC DNA]</scope>
    <source>
        <strain evidence="2 3">SKP4-8</strain>
    </source>
</reference>
<keyword evidence="3" id="KW-1185">Reference proteome</keyword>
<keyword evidence="1" id="KW-0812">Transmembrane</keyword>
<name>A0A556PDM9_9BACI</name>
<feature type="transmembrane region" description="Helical" evidence="1">
    <location>
        <begin position="62"/>
        <end position="79"/>
    </location>
</feature>
<evidence type="ECO:0000256" key="1">
    <source>
        <dbReference type="SAM" id="Phobius"/>
    </source>
</evidence>
<proteinExistence type="predicted"/>
<evidence type="ECO:0000313" key="3">
    <source>
        <dbReference type="Proteomes" id="UP000316425"/>
    </source>
</evidence>
<keyword evidence="1" id="KW-1133">Transmembrane helix</keyword>
<evidence type="ECO:0000313" key="2">
    <source>
        <dbReference type="EMBL" id="TSJ62501.1"/>
    </source>
</evidence>
<protein>
    <submittedName>
        <fullName evidence="2">Uncharacterized protein</fullName>
    </submittedName>
</protein>
<feature type="transmembrane region" description="Helical" evidence="1">
    <location>
        <begin position="127"/>
        <end position="146"/>
    </location>
</feature>
<dbReference type="RefSeq" id="WP_144089174.1">
    <property type="nucleotide sequence ID" value="NZ_VMHE01000019.1"/>
</dbReference>
<sequence length="147" mass="17007">MKWFIYLYPKSWRRRYGTELIEVIKQTDMSFKTIFDLLLGVIDAWHIELREREIYGFRMSQVLALISLINVLIISKLISLREVILLEQIALIVAMLSFFLAIVVLIVNMFKVGIIPAFSIKTRLAKISVGLMGSYAIFFVTFLVLAN</sequence>
<gene>
    <name evidence="2" type="ORF">FPQ13_09915</name>
</gene>
<dbReference type="AlphaFoldDB" id="A0A556PDM9"/>
<accession>A0A556PDM9</accession>
<keyword evidence="1" id="KW-0472">Membrane</keyword>